<protein>
    <submittedName>
        <fullName evidence="1">Uncharacterized protein</fullName>
    </submittedName>
</protein>
<evidence type="ECO:0000313" key="2">
    <source>
        <dbReference type="Proteomes" id="UP000261739"/>
    </source>
</evidence>
<reference evidence="1 2" key="1">
    <citation type="journal article" date="2018" name="Nat. Biotechnol.">
        <title>A standardized bacterial taxonomy based on genome phylogeny substantially revises the tree of life.</title>
        <authorList>
            <person name="Parks D.H."/>
            <person name="Chuvochina M."/>
            <person name="Waite D.W."/>
            <person name="Rinke C."/>
            <person name="Skarshewski A."/>
            <person name="Chaumeil P.A."/>
            <person name="Hugenholtz P."/>
        </authorList>
    </citation>
    <scope>NUCLEOTIDE SEQUENCE [LARGE SCALE GENOMIC DNA]</scope>
    <source>
        <strain evidence="1">UBA11247</strain>
    </source>
</reference>
<dbReference type="Proteomes" id="UP000261739">
    <property type="component" value="Unassembled WGS sequence"/>
</dbReference>
<comment type="caution">
    <text evidence="1">The sequence shown here is derived from an EMBL/GenBank/DDBJ whole genome shotgun (WGS) entry which is preliminary data.</text>
</comment>
<organism evidence="1 2">
    <name type="scientific">Corynebacterium nuruki</name>
    <dbReference type="NCBI Taxonomy" id="1032851"/>
    <lineage>
        <taxon>Bacteria</taxon>
        <taxon>Bacillati</taxon>
        <taxon>Actinomycetota</taxon>
        <taxon>Actinomycetes</taxon>
        <taxon>Mycobacteriales</taxon>
        <taxon>Corynebacteriaceae</taxon>
        <taxon>Corynebacterium</taxon>
    </lineage>
</organism>
<accession>A0A3D4T1I8</accession>
<gene>
    <name evidence="1" type="ORF">DIW82_11725</name>
</gene>
<dbReference type="AlphaFoldDB" id="A0A3D4T1I8"/>
<evidence type="ECO:0000313" key="1">
    <source>
        <dbReference type="EMBL" id="HCT15416.1"/>
    </source>
</evidence>
<proteinExistence type="predicted"/>
<sequence>MLDLAGEGENYPYRMAQVLRRKVGKFVRDKWRREPLIVPTIVPMTSEIVEELDPEEHVPSL</sequence>
<dbReference type="EMBL" id="DQID01000301">
    <property type="protein sequence ID" value="HCT15416.1"/>
    <property type="molecule type" value="Genomic_DNA"/>
</dbReference>
<name>A0A3D4T1I8_9CORY</name>